<dbReference type="RefSeq" id="WP_168909178.1">
    <property type="nucleotide sequence ID" value="NZ_CP051428.1"/>
</dbReference>
<evidence type="ECO:0000313" key="1">
    <source>
        <dbReference type="EMBL" id="QJC53642.1"/>
    </source>
</evidence>
<gene>
    <name evidence="1" type="ORF">HGI30_20325</name>
</gene>
<protein>
    <submittedName>
        <fullName evidence="1">Uncharacterized protein</fullName>
    </submittedName>
</protein>
<dbReference type="EMBL" id="CP051428">
    <property type="protein sequence ID" value="QJC53642.1"/>
    <property type="molecule type" value="Genomic_DNA"/>
</dbReference>
<sequence length="208" mass="23108">MSLQERFTGGPDPRRLRAVRRSAASVAEQETACSAASVAEQETACSVALPLPVVLDTSDAVEEAGLHDLRAELIGQEPLAPDRRIRRIDLFISRTAAMLASGSGDYLVALHLYAGSSLHRAVVTMSYSEAPSDWQSWSSWFQAFVGVPSDEAMSVLYYDAEWISDHRDRLLRKALEPSSREAMPFPATAFWRRHHLIESSDIHIQHSM</sequence>
<organism evidence="1 2">
    <name type="scientific">Paenibacillus albicereus</name>
    <dbReference type="NCBI Taxonomy" id="2726185"/>
    <lineage>
        <taxon>Bacteria</taxon>
        <taxon>Bacillati</taxon>
        <taxon>Bacillota</taxon>
        <taxon>Bacilli</taxon>
        <taxon>Bacillales</taxon>
        <taxon>Paenibacillaceae</taxon>
        <taxon>Paenibacillus</taxon>
    </lineage>
</organism>
<reference evidence="1 2" key="1">
    <citation type="submission" date="2020-04" db="EMBL/GenBank/DDBJ databases">
        <title>Novel Paenibacillus strain UniB2 isolated from commercial digestive syrup.</title>
        <authorList>
            <person name="Thorat V."/>
            <person name="Kirdat K."/>
            <person name="Tiwarekar B."/>
            <person name="Yadav A."/>
        </authorList>
    </citation>
    <scope>NUCLEOTIDE SEQUENCE [LARGE SCALE GENOMIC DNA]</scope>
    <source>
        <strain evidence="1 2">UniB2</strain>
    </source>
</reference>
<keyword evidence="2" id="KW-1185">Reference proteome</keyword>
<accession>A0A6H2H1V3</accession>
<dbReference type="AlphaFoldDB" id="A0A6H2H1V3"/>
<name>A0A6H2H1V3_9BACL</name>
<proteinExistence type="predicted"/>
<evidence type="ECO:0000313" key="2">
    <source>
        <dbReference type="Proteomes" id="UP000502136"/>
    </source>
</evidence>
<dbReference type="KEGG" id="palr:HGI30_20325"/>
<dbReference type="Proteomes" id="UP000502136">
    <property type="component" value="Chromosome"/>
</dbReference>